<feature type="region of interest" description="Disordered" evidence="1">
    <location>
        <begin position="211"/>
        <end position="235"/>
    </location>
</feature>
<organism evidence="2 3">
    <name type="scientific">Mycena metata</name>
    <dbReference type="NCBI Taxonomy" id="1033252"/>
    <lineage>
        <taxon>Eukaryota</taxon>
        <taxon>Fungi</taxon>
        <taxon>Dikarya</taxon>
        <taxon>Basidiomycota</taxon>
        <taxon>Agaricomycotina</taxon>
        <taxon>Agaricomycetes</taxon>
        <taxon>Agaricomycetidae</taxon>
        <taxon>Agaricales</taxon>
        <taxon>Marasmiineae</taxon>
        <taxon>Mycenaceae</taxon>
        <taxon>Mycena</taxon>
    </lineage>
</organism>
<proteinExistence type="predicted"/>
<evidence type="ECO:0000313" key="2">
    <source>
        <dbReference type="EMBL" id="KAJ7738620.1"/>
    </source>
</evidence>
<keyword evidence="3" id="KW-1185">Reference proteome</keyword>
<protein>
    <submittedName>
        <fullName evidence="2">Uncharacterized protein</fullName>
    </submittedName>
</protein>
<accession>A0AAD7MYY9</accession>
<name>A0AAD7MYY9_9AGAR</name>
<dbReference type="EMBL" id="JARKIB010000111">
    <property type="protein sequence ID" value="KAJ7738620.1"/>
    <property type="molecule type" value="Genomic_DNA"/>
</dbReference>
<reference evidence="2" key="1">
    <citation type="submission" date="2023-03" db="EMBL/GenBank/DDBJ databases">
        <title>Massive genome expansion in bonnet fungi (Mycena s.s.) driven by repeated elements and novel gene families across ecological guilds.</title>
        <authorList>
            <consortium name="Lawrence Berkeley National Laboratory"/>
            <person name="Harder C.B."/>
            <person name="Miyauchi S."/>
            <person name="Viragh M."/>
            <person name="Kuo A."/>
            <person name="Thoen E."/>
            <person name="Andreopoulos B."/>
            <person name="Lu D."/>
            <person name="Skrede I."/>
            <person name="Drula E."/>
            <person name="Henrissat B."/>
            <person name="Morin E."/>
            <person name="Kohler A."/>
            <person name="Barry K."/>
            <person name="LaButti K."/>
            <person name="Morin E."/>
            <person name="Salamov A."/>
            <person name="Lipzen A."/>
            <person name="Mereny Z."/>
            <person name="Hegedus B."/>
            <person name="Baldrian P."/>
            <person name="Stursova M."/>
            <person name="Weitz H."/>
            <person name="Taylor A."/>
            <person name="Grigoriev I.V."/>
            <person name="Nagy L.G."/>
            <person name="Martin F."/>
            <person name="Kauserud H."/>
        </authorList>
    </citation>
    <scope>NUCLEOTIDE SEQUENCE</scope>
    <source>
        <strain evidence="2">CBHHK182m</strain>
    </source>
</reference>
<evidence type="ECO:0000256" key="1">
    <source>
        <dbReference type="SAM" id="MobiDB-lite"/>
    </source>
</evidence>
<comment type="caution">
    <text evidence="2">The sequence shown here is derived from an EMBL/GenBank/DDBJ whole genome shotgun (WGS) entry which is preliminary data.</text>
</comment>
<evidence type="ECO:0000313" key="3">
    <source>
        <dbReference type="Proteomes" id="UP001215598"/>
    </source>
</evidence>
<dbReference type="Proteomes" id="UP001215598">
    <property type="component" value="Unassembled WGS sequence"/>
</dbReference>
<gene>
    <name evidence="2" type="ORF">B0H16DRAFT_1694776</name>
</gene>
<sequence length="392" mass="43463">MYVVIGPGFRQAPDALDRETGPGDGKRKQEVVISMFLAPPHRRDKGIWCWFFWWCWSSSRVMVKSWPVVDVVERGWEGRGGECWSAAREWKYLGHNREAAFEVAADGTEIESDTGLGLAVVTPFGVRRTVGGPEMRAFEQLREEGGAEGESKKQTRLVPLWEILNWETREKKLSFSLLSGSAVMSQLKRGIRIHIHDPPLSAETKGKIEHATLPVGADSLPRRTSTNSSRDETEGDAALIEAEFELALDILDSEGEISSAEPAAPANLNDPTAADAPVTLGPHGLSDDLPATVKPTPEFIAPPIMKLWKLKFNPKYPAIYCDRCQQFVPLDDISPHLSNGWMLKEYSEPGKLKGKQHEKVKKVPTDLASQIRQELAATPETGVSIETRFPDS</sequence>
<feature type="region of interest" description="Disordered" evidence="1">
    <location>
        <begin position="260"/>
        <end position="289"/>
    </location>
</feature>
<dbReference type="AlphaFoldDB" id="A0AAD7MYY9"/>